<evidence type="ECO:0000313" key="3">
    <source>
        <dbReference type="Proteomes" id="UP000265520"/>
    </source>
</evidence>
<protein>
    <submittedName>
        <fullName evidence="2">Conserved oligomeric Golgi complex subunit 6-like</fullName>
    </submittedName>
</protein>
<dbReference type="InterPro" id="IPR048369">
    <property type="entry name" value="COG6_C"/>
</dbReference>
<evidence type="ECO:0000313" key="2">
    <source>
        <dbReference type="EMBL" id="MCI24891.1"/>
    </source>
</evidence>
<comment type="caution">
    <text evidence="2">The sequence shown here is derived from an EMBL/GenBank/DDBJ whole genome shotgun (WGS) entry which is preliminary data.</text>
</comment>
<dbReference type="EMBL" id="LXQA010144148">
    <property type="protein sequence ID" value="MCI24891.1"/>
    <property type="molecule type" value="Genomic_DNA"/>
</dbReference>
<sequence length="44" mass="5210">AECRKLGDTDNPEVGELLKTAVRYLRERAVLFKYCAEEVFFQWD</sequence>
<reference evidence="2 3" key="1">
    <citation type="journal article" date="2018" name="Front. Plant Sci.">
        <title>Red Clover (Trifolium pratense) and Zigzag Clover (T. medium) - A Picture of Genomic Similarities and Differences.</title>
        <authorList>
            <person name="Dluhosova J."/>
            <person name="Istvanek J."/>
            <person name="Nedelnik J."/>
            <person name="Repkova J."/>
        </authorList>
    </citation>
    <scope>NUCLEOTIDE SEQUENCE [LARGE SCALE GENOMIC DNA]</scope>
    <source>
        <strain evidence="3">cv. 10/8</strain>
        <tissue evidence="2">Leaf</tissue>
    </source>
</reference>
<keyword evidence="3" id="KW-1185">Reference proteome</keyword>
<name>A0A392QKH8_9FABA</name>
<dbReference type="Pfam" id="PF20653">
    <property type="entry name" value="COG6_C"/>
    <property type="match status" value="1"/>
</dbReference>
<proteinExistence type="predicted"/>
<evidence type="ECO:0000259" key="1">
    <source>
        <dbReference type="Pfam" id="PF20653"/>
    </source>
</evidence>
<feature type="domain" description="Conserved Oligomeric Golgi complex subunit 6 C-terminal" evidence="1">
    <location>
        <begin position="2"/>
        <end position="39"/>
    </location>
</feature>
<dbReference type="Proteomes" id="UP000265520">
    <property type="component" value="Unassembled WGS sequence"/>
</dbReference>
<feature type="non-terminal residue" evidence="2">
    <location>
        <position position="1"/>
    </location>
</feature>
<accession>A0A392QKH8</accession>
<dbReference type="AlphaFoldDB" id="A0A392QKH8"/>
<organism evidence="2 3">
    <name type="scientific">Trifolium medium</name>
    <dbReference type="NCBI Taxonomy" id="97028"/>
    <lineage>
        <taxon>Eukaryota</taxon>
        <taxon>Viridiplantae</taxon>
        <taxon>Streptophyta</taxon>
        <taxon>Embryophyta</taxon>
        <taxon>Tracheophyta</taxon>
        <taxon>Spermatophyta</taxon>
        <taxon>Magnoliopsida</taxon>
        <taxon>eudicotyledons</taxon>
        <taxon>Gunneridae</taxon>
        <taxon>Pentapetalae</taxon>
        <taxon>rosids</taxon>
        <taxon>fabids</taxon>
        <taxon>Fabales</taxon>
        <taxon>Fabaceae</taxon>
        <taxon>Papilionoideae</taxon>
        <taxon>50 kb inversion clade</taxon>
        <taxon>NPAAA clade</taxon>
        <taxon>Hologalegina</taxon>
        <taxon>IRL clade</taxon>
        <taxon>Trifolieae</taxon>
        <taxon>Trifolium</taxon>
    </lineage>
</organism>